<dbReference type="RefSeq" id="WP_308448831.1">
    <property type="nucleotide sequence ID" value="NZ_JAJEQC010000003.1"/>
</dbReference>
<keyword evidence="2" id="KW-0813">Transport</keyword>
<accession>A0AAE3AKQ0</accession>
<dbReference type="SMART" id="SM00382">
    <property type="entry name" value="AAA"/>
    <property type="match status" value="1"/>
</dbReference>
<feature type="domain" description="ABC transporter" evidence="5">
    <location>
        <begin position="3"/>
        <end position="217"/>
    </location>
</feature>
<reference evidence="6" key="1">
    <citation type="submission" date="2021-10" db="EMBL/GenBank/DDBJ databases">
        <title>Anaerobic single-cell dispensing facilitates the cultivation of human gut bacteria.</title>
        <authorList>
            <person name="Afrizal A."/>
        </authorList>
    </citation>
    <scope>NUCLEOTIDE SEQUENCE</scope>
    <source>
        <strain evidence="6">CLA-AA-H250</strain>
    </source>
</reference>
<comment type="similarity">
    <text evidence="1">Belongs to the ABC transporter superfamily.</text>
</comment>
<keyword evidence="4 6" id="KW-0067">ATP-binding</keyword>
<dbReference type="InterPro" id="IPR027417">
    <property type="entry name" value="P-loop_NTPase"/>
</dbReference>
<proteinExistence type="inferred from homology"/>
<dbReference type="PROSITE" id="PS00211">
    <property type="entry name" value="ABC_TRANSPORTER_1"/>
    <property type="match status" value="1"/>
</dbReference>
<dbReference type="PROSITE" id="PS50893">
    <property type="entry name" value="ABC_TRANSPORTER_2"/>
    <property type="match status" value="1"/>
</dbReference>
<dbReference type="PANTHER" id="PTHR43335:SF4">
    <property type="entry name" value="ABC TRANSPORTER, ATP-BINDING PROTEIN"/>
    <property type="match status" value="1"/>
</dbReference>
<dbReference type="Gene3D" id="3.40.50.300">
    <property type="entry name" value="P-loop containing nucleotide triphosphate hydrolases"/>
    <property type="match status" value="1"/>
</dbReference>
<dbReference type="EMBL" id="JAJEQC010000003">
    <property type="protein sequence ID" value="MCC2136313.1"/>
    <property type="molecule type" value="Genomic_DNA"/>
</dbReference>
<dbReference type="InterPro" id="IPR017871">
    <property type="entry name" value="ABC_transporter-like_CS"/>
</dbReference>
<evidence type="ECO:0000313" key="7">
    <source>
        <dbReference type="Proteomes" id="UP001199424"/>
    </source>
</evidence>
<protein>
    <submittedName>
        <fullName evidence="6">ATP-binding cassette domain-containing protein</fullName>
    </submittedName>
</protein>
<dbReference type="InterPro" id="IPR003593">
    <property type="entry name" value="AAA+_ATPase"/>
</dbReference>
<keyword evidence="3" id="KW-0547">Nucleotide-binding</keyword>
<keyword evidence="7" id="KW-1185">Reference proteome</keyword>
<name>A0AAE3AKQ0_9FIRM</name>
<evidence type="ECO:0000256" key="1">
    <source>
        <dbReference type="ARBA" id="ARBA00005417"/>
    </source>
</evidence>
<evidence type="ECO:0000313" key="6">
    <source>
        <dbReference type="EMBL" id="MCC2136313.1"/>
    </source>
</evidence>
<organism evidence="6 7">
    <name type="scientific">Hominenteromicrobium mulieris</name>
    <dbReference type="NCBI Taxonomy" id="2885357"/>
    <lineage>
        <taxon>Bacteria</taxon>
        <taxon>Bacillati</taxon>
        <taxon>Bacillota</taxon>
        <taxon>Clostridia</taxon>
        <taxon>Eubacteriales</taxon>
        <taxon>Oscillospiraceae</taxon>
        <taxon>Hominenteromicrobium</taxon>
    </lineage>
</organism>
<dbReference type="GO" id="GO:0005524">
    <property type="term" value="F:ATP binding"/>
    <property type="evidence" value="ECO:0007669"/>
    <property type="project" value="UniProtKB-KW"/>
</dbReference>
<gene>
    <name evidence="6" type="ORF">LKD31_04705</name>
</gene>
<dbReference type="GO" id="GO:0016887">
    <property type="term" value="F:ATP hydrolysis activity"/>
    <property type="evidence" value="ECO:0007669"/>
    <property type="project" value="InterPro"/>
</dbReference>
<dbReference type="PANTHER" id="PTHR43335">
    <property type="entry name" value="ABC TRANSPORTER, ATP-BINDING PROTEIN"/>
    <property type="match status" value="1"/>
</dbReference>
<comment type="caution">
    <text evidence="6">The sequence shown here is derived from an EMBL/GenBank/DDBJ whole genome shotgun (WGS) entry which is preliminary data.</text>
</comment>
<sequence>MEIVVNHVTKTIKNITVIEDVSLTLTSGTIYGLRGVNGSGKTMLMRLIAGLIRPTEGTITIDGKVLGKDISFPPDIGMLIENPAFIDHYTAAQNLKLIANIHRKVGEERIREVLEQVGLGADDPRKYKQFSLGMKQRLGIAGAILEYPALLLIDEPTNALDTDGIEMVRDLLLEQKQRGALIILACHDFSVLRELSDEIYLVREGRVTPYETQDKSE</sequence>
<dbReference type="SUPFAM" id="SSF52540">
    <property type="entry name" value="P-loop containing nucleoside triphosphate hydrolases"/>
    <property type="match status" value="1"/>
</dbReference>
<dbReference type="Pfam" id="PF00005">
    <property type="entry name" value="ABC_tran"/>
    <property type="match status" value="1"/>
</dbReference>
<evidence type="ECO:0000256" key="3">
    <source>
        <dbReference type="ARBA" id="ARBA00022741"/>
    </source>
</evidence>
<evidence type="ECO:0000256" key="2">
    <source>
        <dbReference type="ARBA" id="ARBA00022448"/>
    </source>
</evidence>
<evidence type="ECO:0000256" key="4">
    <source>
        <dbReference type="ARBA" id="ARBA00022840"/>
    </source>
</evidence>
<evidence type="ECO:0000259" key="5">
    <source>
        <dbReference type="PROSITE" id="PS50893"/>
    </source>
</evidence>
<dbReference type="Proteomes" id="UP001199424">
    <property type="component" value="Unassembled WGS sequence"/>
</dbReference>
<dbReference type="AlphaFoldDB" id="A0AAE3AKQ0"/>
<dbReference type="InterPro" id="IPR003439">
    <property type="entry name" value="ABC_transporter-like_ATP-bd"/>
</dbReference>